<evidence type="ECO:0000256" key="1">
    <source>
        <dbReference type="ARBA" id="ARBA00004123"/>
    </source>
</evidence>
<evidence type="ECO:0000313" key="7">
    <source>
        <dbReference type="EnsemblPlants" id="KEH41873"/>
    </source>
</evidence>
<dbReference type="HOGENOM" id="CLU_2486715_0_0_1"/>
<protein>
    <submittedName>
        <fullName evidence="6">Helix loop helix DNA-binding domain protein</fullName>
    </submittedName>
</protein>
<dbReference type="EnsemblPlants" id="KEH41873">
    <property type="protein sequence ID" value="KEH41873"/>
    <property type="gene ID" value="MTR_1g056700"/>
</dbReference>
<dbReference type="AlphaFoldDB" id="A0A072VKE6"/>
<dbReference type="GO" id="GO:0046983">
    <property type="term" value="F:protein dimerization activity"/>
    <property type="evidence" value="ECO:0007669"/>
    <property type="project" value="InterPro"/>
</dbReference>
<reference evidence="6 8" key="2">
    <citation type="journal article" date="2014" name="BMC Genomics">
        <title>An improved genome release (version Mt4.0) for the model legume Medicago truncatula.</title>
        <authorList>
            <person name="Tang H."/>
            <person name="Krishnakumar V."/>
            <person name="Bidwell S."/>
            <person name="Rosen B."/>
            <person name="Chan A."/>
            <person name="Zhou S."/>
            <person name="Gentzbittel L."/>
            <person name="Childs K.L."/>
            <person name="Yandell M."/>
            <person name="Gundlach H."/>
            <person name="Mayer K.F."/>
            <person name="Schwartz D.C."/>
            <person name="Town C.D."/>
        </authorList>
    </citation>
    <scope>GENOME REANNOTATION</scope>
    <source>
        <strain evidence="6">A17</strain>
        <strain evidence="7 8">cv. Jemalong A17</strain>
    </source>
</reference>
<reference evidence="6 8" key="1">
    <citation type="journal article" date="2011" name="Nature">
        <title>The Medicago genome provides insight into the evolution of rhizobial symbioses.</title>
        <authorList>
            <person name="Young N.D."/>
            <person name="Debelle F."/>
            <person name="Oldroyd G.E."/>
            <person name="Geurts R."/>
            <person name="Cannon S.B."/>
            <person name="Udvardi M.K."/>
            <person name="Benedito V.A."/>
            <person name="Mayer K.F."/>
            <person name="Gouzy J."/>
            <person name="Schoof H."/>
            <person name="Van de Peer Y."/>
            <person name="Proost S."/>
            <person name="Cook D.R."/>
            <person name="Meyers B.C."/>
            <person name="Spannagl M."/>
            <person name="Cheung F."/>
            <person name="De Mita S."/>
            <person name="Krishnakumar V."/>
            <person name="Gundlach H."/>
            <person name="Zhou S."/>
            <person name="Mudge J."/>
            <person name="Bharti A.K."/>
            <person name="Murray J.D."/>
            <person name="Naoumkina M.A."/>
            <person name="Rosen B."/>
            <person name="Silverstein K.A."/>
            <person name="Tang H."/>
            <person name="Rombauts S."/>
            <person name="Zhao P.X."/>
            <person name="Zhou P."/>
            <person name="Barbe V."/>
            <person name="Bardou P."/>
            <person name="Bechner M."/>
            <person name="Bellec A."/>
            <person name="Berger A."/>
            <person name="Berges H."/>
            <person name="Bidwell S."/>
            <person name="Bisseling T."/>
            <person name="Choisne N."/>
            <person name="Couloux A."/>
            <person name="Denny R."/>
            <person name="Deshpande S."/>
            <person name="Dai X."/>
            <person name="Doyle J.J."/>
            <person name="Dudez A.M."/>
            <person name="Farmer A.D."/>
            <person name="Fouteau S."/>
            <person name="Franken C."/>
            <person name="Gibelin C."/>
            <person name="Gish J."/>
            <person name="Goldstein S."/>
            <person name="Gonzalez A.J."/>
            <person name="Green P.J."/>
            <person name="Hallab A."/>
            <person name="Hartog M."/>
            <person name="Hua A."/>
            <person name="Humphray S.J."/>
            <person name="Jeong D.H."/>
            <person name="Jing Y."/>
            <person name="Jocker A."/>
            <person name="Kenton S.M."/>
            <person name="Kim D.J."/>
            <person name="Klee K."/>
            <person name="Lai H."/>
            <person name="Lang C."/>
            <person name="Lin S."/>
            <person name="Macmil S.L."/>
            <person name="Magdelenat G."/>
            <person name="Matthews L."/>
            <person name="McCorrison J."/>
            <person name="Monaghan E.L."/>
            <person name="Mun J.H."/>
            <person name="Najar F.Z."/>
            <person name="Nicholson C."/>
            <person name="Noirot C."/>
            <person name="O'Bleness M."/>
            <person name="Paule C.R."/>
            <person name="Poulain J."/>
            <person name="Prion F."/>
            <person name="Qin B."/>
            <person name="Qu C."/>
            <person name="Retzel E.F."/>
            <person name="Riddle C."/>
            <person name="Sallet E."/>
            <person name="Samain S."/>
            <person name="Samson N."/>
            <person name="Sanders I."/>
            <person name="Saurat O."/>
            <person name="Scarpelli C."/>
            <person name="Schiex T."/>
            <person name="Segurens B."/>
            <person name="Severin A.J."/>
            <person name="Sherrier D.J."/>
            <person name="Shi R."/>
            <person name="Sims S."/>
            <person name="Singer S.R."/>
            <person name="Sinharoy S."/>
            <person name="Sterck L."/>
            <person name="Viollet A."/>
            <person name="Wang B.B."/>
            <person name="Wang K."/>
            <person name="Wang M."/>
            <person name="Wang X."/>
            <person name="Warfsmann J."/>
            <person name="Weissenbach J."/>
            <person name="White D.D."/>
            <person name="White J.D."/>
            <person name="Wiley G.B."/>
            <person name="Wincker P."/>
            <person name="Xing Y."/>
            <person name="Yang L."/>
            <person name="Yao Z."/>
            <person name="Ying F."/>
            <person name="Zhai J."/>
            <person name="Zhou L."/>
            <person name="Zuber A."/>
            <person name="Denarie J."/>
            <person name="Dixon R.A."/>
            <person name="May G.D."/>
            <person name="Schwartz D.C."/>
            <person name="Rogers J."/>
            <person name="Quetier F."/>
            <person name="Town C.D."/>
            <person name="Roe B.A."/>
        </authorList>
    </citation>
    <scope>NUCLEOTIDE SEQUENCE [LARGE SCALE GENOMIC DNA]</scope>
    <source>
        <strain evidence="6">A17</strain>
        <strain evidence="7 8">cv. Jemalong A17</strain>
    </source>
</reference>
<keyword evidence="2" id="KW-0805">Transcription regulation</keyword>
<sequence length="87" mass="9716">MACQKTQGTRVLEFNRVTASVGKGRGGKATEHFATEKQRRKQLNGKCKILRDLILIPLRFMLTGPILPAQSWQVISLASIPYPAICY</sequence>
<name>A0A072VKE6_MEDTR</name>
<organism evidence="6 8">
    <name type="scientific">Medicago truncatula</name>
    <name type="common">Barrel medic</name>
    <name type="synonym">Medicago tribuloides</name>
    <dbReference type="NCBI Taxonomy" id="3880"/>
    <lineage>
        <taxon>Eukaryota</taxon>
        <taxon>Viridiplantae</taxon>
        <taxon>Streptophyta</taxon>
        <taxon>Embryophyta</taxon>
        <taxon>Tracheophyta</taxon>
        <taxon>Spermatophyta</taxon>
        <taxon>Magnoliopsida</taxon>
        <taxon>eudicotyledons</taxon>
        <taxon>Gunneridae</taxon>
        <taxon>Pentapetalae</taxon>
        <taxon>rosids</taxon>
        <taxon>fabids</taxon>
        <taxon>Fabales</taxon>
        <taxon>Fabaceae</taxon>
        <taxon>Papilionoideae</taxon>
        <taxon>50 kb inversion clade</taxon>
        <taxon>NPAAA clade</taxon>
        <taxon>Hologalegina</taxon>
        <taxon>IRL clade</taxon>
        <taxon>Trifolieae</taxon>
        <taxon>Medicago</taxon>
    </lineage>
</organism>
<dbReference type="Pfam" id="PF00010">
    <property type="entry name" value="HLH"/>
    <property type="match status" value="1"/>
</dbReference>
<dbReference type="GO" id="GO:0003677">
    <property type="term" value="F:DNA binding"/>
    <property type="evidence" value="ECO:0007669"/>
    <property type="project" value="UniProtKB-KW"/>
</dbReference>
<comment type="subcellular location">
    <subcellularLocation>
        <location evidence="1">Nucleus</location>
    </subcellularLocation>
</comment>
<evidence type="ECO:0000313" key="6">
    <source>
        <dbReference type="EMBL" id="KEH41873.1"/>
    </source>
</evidence>
<dbReference type="EMBL" id="CM001217">
    <property type="protein sequence ID" value="KEH41873.1"/>
    <property type="molecule type" value="Genomic_DNA"/>
</dbReference>
<reference evidence="7" key="3">
    <citation type="submission" date="2015-04" db="UniProtKB">
        <authorList>
            <consortium name="EnsemblPlants"/>
        </authorList>
    </citation>
    <scope>IDENTIFICATION</scope>
    <source>
        <strain evidence="7">cv. Jemalong A17</strain>
    </source>
</reference>
<dbReference type="SUPFAM" id="SSF47459">
    <property type="entry name" value="HLH, helix-loop-helix DNA-binding domain"/>
    <property type="match status" value="1"/>
</dbReference>
<dbReference type="InterPro" id="IPR036638">
    <property type="entry name" value="HLH_DNA-bd_sf"/>
</dbReference>
<dbReference type="Proteomes" id="UP000002051">
    <property type="component" value="Unassembled WGS sequence"/>
</dbReference>
<evidence type="ECO:0000256" key="4">
    <source>
        <dbReference type="ARBA" id="ARBA00023242"/>
    </source>
</evidence>
<evidence type="ECO:0000313" key="8">
    <source>
        <dbReference type="Proteomes" id="UP000002051"/>
    </source>
</evidence>
<keyword evidence="4" id="KW-0539">Nucleus</keyword>
<feature type="domain" description="BHLH" evidence="5">
    <location>
        <begin position="30"/>
        <end position="55"/>
    </location>
</feature>
<evidence type="ECO:0000256" key="2">
    <source>
        <dbReference type="ARBA" id="ARBA00023015"/>
    </source>
</evidence>
<gene>
    <name evidence="6" type="ordered locus">MTR_1g056700</name>
</gene>
<keyword evidence="6" id="KW-0238">DNA-binding</keyword>
<evidence type="ECO:0000259" key="5">
    <source>
        <dbReference type="Pfam" id="PF00010"/>
    </source>
</evidence>
<accession>A0A072VKE6</accession>
<proteinExistence type="predicted"/>
<evidence type="ECO:0000256" key="3">
    <source>
        <dbReference type="ARBA" id="ARBA00023163"/>
    </source>
</evidence>
<keyword evidence="3" id="KW-0804">Transcription</keyword>
<keyword evidence="8" id="KW-1185">Reference proteome</keyword>
<dbReference type="GO" id="GO:0005634">
    <property type="term" value="C:nucleus"/>
    <property type="evidence" value="ECO:0007669"/>
    <property type="project" value="UniProtKB-SubCell"/>
</dbReference>
<dbReference type="InterPro" id="IPR011598">
    <property type="entry name" value="bHLH_dom"/>
</dbReference>